<evidence type="ECO:0000256" key="1">
    <source>
        <dbReference type="SAM" id="Phobius"/>
    </source>
</evidence>
<dbReference type="GeneID" id="98066780"/>
<dbReference type="Gene3D" id="1.25.40.10">
    <property type="entry name" value="Tetratricopeptide repeat domain"/>
    <property type="match status" value="1"/>
</dbReference>
<keyword evidence="1" id="KW-0812">Transmembrane</keyword>
<keyword evidence="1" id="KW-0472">Membrane</keyword>
<evidence type="ECO:0000313" key="2">
    <source>
        <dbReference type="EMBL" id="PNL60899.1"/>
    </source>
</evidence>
<protein>
    <submittedName>
        <fullName evidence="2">Sel1 repeat family protein</fullName>
    </submittedName>
</protein>
<dbReference type="InterPro" id="IPR011990">
    <property type="entry name" value="TPR-like_helical_dom_sf"/>
</dbReference>
<keyword evidence="3" id="KW-1185">Reference proteome</keyword>
<name>A0AAX0WRB4_9GAMM</name>
<proteinExistence type="predicted"/>
<accession>A0AAX0WRB4</accession>
<reference evidence="2" key="1">
    <citation type="submission" date="2017-12" db="EMBL/GenBank/DDBJ databases">
        <title>FDA dAtabase for Regulatory Grade micrObial Sequences (FDA-ARGOS): Supporting development and validation of Infectious Disease Dx tests.</title>
        <authorList>
            <person name="Kerrigan L."/>
            <person name="Tallon L.J."/>
            <person name="Sadzewicz L."/>
            <person name="Sengamalay N."/>
            <person name="Ott S."/>
            <person name="Godinez A."/>
            <person name="Nagaraj S."/>
            <person name="Vavikolanu K."/>
            <person name="Vyas G."/>
            <person name="Nadendla S."/>
            <person name="Aluvathingal J."/>
            <person name="Sichtig H."/>
        </authorList>
    </citation>
    <scope>NUCLEOTIDE SEQUENCE [LARGE SCALE GENOMIC DNA]</scope>
    <source>
        <strain evidence="2">FDAARGOS_200</strain>
    </source>
</reference>
<dbReference type="Pfam" id="PF08238">
    <property type="entry name" value="Sel1"/>
    <property type="match status" value="3"/>
</dbReference>
<keyword evidence="1" id="KW-1133">Transmembrane helix</keyword>
<dbReference type="RefSeq" id="WP_019234224.1">
    <property type="nucleotide sequence ID" value="NZ_CAAAHR010000078.1"/>
</dbReference>
<dbReference type="EMBL" id="NBTX02000004">
    <property type="protein sequence ID" value="PNL60899.1"/>
    <property type="molecule type" value="Genomic_DNA"/>
</dbReference>
<organism evidence="2 3">
    <name type="scientific">Legionella anisa</name>
    <dbReference type="NCBI Taxonomy" id="28082"/>
    <lineage>
        <taxon>Bacteria</taxon>
        <taxon>Pseudomonadati</taxon>
        <taxon>Pseudomonadota</taxon>
        <taxon>Gammaproteobacteria</taxon>
        <taxon>Legionellales</taxon>
        <taxon>Legionellaceae</taxon>
        <taxon>Legionella</taxon>
    </lineage>
</organism>
<evidence type="ECO:0000313" key="3">
    <source>
        <dbReference type="Proteomes" id="UP000192511"/>
    </source>
</evidence>
<dbReference type="InterPro" id="IPR006597">
    <property type="entry name" value="Sel1-like"/>
</dbReference>
<dbReference type="InterPro" id="IPR050767">
    <property type="entry name" value="Sel1_AlgK"/>
</dbReference>
<dbReference type="AlphaFoldDB" id="A0AAX0WRB4"/>
<gene>
    <name evidence="2" type="ORF">A6J39_006535</name>
</gene>
<comment type="caution">
    <text evidence="2">The sequence shown here is derived from an EMBL/GenBank/DDBJ whole genome shotgun (WGS) entry which is preliminary data.</text>
</comment>
<dbReference type="PANTHER" id="PTHR11102:SF160">
    <property type="entry name" value="ERAD-ASSOCIATED E3 UBIQUITIN-PROTEIN LIGASE COMPONENT HRD3"/>
    <property type="match status" value="1"/>
</dbReference>
<sequence length="393" mass="45435">MKCPECHYTRKNNETVPEWQCPNCGIAYNKHPNYTQTSHKIKLLYKKIPKDYQIKANTIYVYLIKYRFDVEHIQFAFKEKEDSIVRLGLPQELSNYAPEIFQILSGSNQKLKKHHKQAIINSILKENLQKNLSQKKDTEKLTEESNTSQNPEERKLSNLILDTIAIIMAIIGILLLIFIGMDYYIFKPEIFIEKTNKNTVRNSISSENYTNKTINNSPINFYTLTSTPNQNQNQNLSFDSEGVEGLSILLGENGYKQNINEGIKLLTKSAEKGNRRSQYNLGVAYYSGYVNYIDEKKALFWFTKAAENGEEKAQYNLGIMYLRGEGTAKNKNKALYWFKKSAEQGFEPAINFLSSSYELNNMPVPVYKEIPSNKFIYKKKEKNGTTLFTDNPD</sequence>
<dbReference type="SUPFAM" id="SSF81901">
    <property type="entry name" value="HCP-like"/>
    <property type="match status" value="1"/>
</dbReference>
<dbReference type="PANTHER" id="PTHR11102">
    <property type="entry name" value="SEL-1-LIKE PROTEIN"/>
    <property type="match status" value="1"/>
</dbReference>
<feature type="transmembrane region" description="Helical" evidence="1">
    <location>
        <begin position="159"/>
        <end position="186"/>
    </location>
</feature>
<dbReference type="Proteomes" id="UP000192511">
    <property type="component" value="Unassembled WGS sequence"/>
</dbReference>
<dbReference type="SMART" id="SM00671">
    <property type="entry name" value="SEL1"/>
    <property type="match status" value="3"/>
</dbReference>